<dbReference type="GO" id="GO:0051301">
    <property type="term" value="P:cell division"/>
    <property type="evidence" value="ECO:0007669"/>
    <property type="project" value="UniProtKB-KW"/>
</dbReference>
<reference evidence="2" key="1">
    <citation type="submission" date="2020-12" db="EMBL/GenBank/DDBJ databases">
        <authorList>
            <person name="Huq M.A."/>
        </authorList>
    </citation>
    <scope>NUCLEOTIDE SEQUENCE</scope>
    <source>
        <strain evidence="2">MAHUQ-46</strain>
    </source>
</reference>
<gene>
    <name evidence="2" type="ORF">JFN88_20830</name>
</gene>
<evidence type="ECO:0000313" key="2">
    <source>
        <dbReference type="EMBL" id="MBJ6363659.1"/>
    </source>
</evidence>
<keyword evidence="3" id="KW-1185">Reference proteome</keyword>
<comment type="caution">
    <text evidence="2">The sequence shown here is derived from an EMBL/GenBank/DDBJ whole genome shotgun (WGS) entry which is preliminary data.</text>
</comment>
<accession>A0A934J5I2</accession>
<keyword evidence="2" id="KW-0131">Cell cycle</keyword>
<dbReference type="EMBL" id="JAELUP010000103">
    <property type="protein sequence ID" value="MBJ6363659.1"/>
    <property type="molecule type" value="Genomic_DNA"/>
</dbReference>
<organism evidence="2 3">
    <name type="scientific">Paenibacillus roseus</name>
    <dbReference type="NCBI Taxonomy" id="2798579"/>
    <lineage>
        <taxon>Bacteria</taxon>
        <taxon>Bacillati</taxon>
        <taxon>Bacillota</taxon>
        <taxon>Bacilli</taxon>
        <taxon>Bacillales</taxon>
        <taxon>Paenibacillaceae</taxon>
        <taxon>Paenibacillus</taxon>
    </lineage>
</organism>
<dbReference type="RefSeq" id="WP_199021187.1">
    <property type="nucleotide sequence ID" value="NZ_JAELUP010000103.1"/>
</dbReference>
<name>A0A934J5I2_9BACL</name>
<dbReference type="InterPro" id="IPR046909">
    <property type="entry name" value="cREC_REC"/>
</dbReference>
<proteinExistence type="predicted"/>
<evidence type="ECO:0000313" key="3">
    <source>
        <dbReference type="Proteomes" id="UP000640274"/>
    </source>
</evidence>
<keyword evidence="2" id="KW-0132">Cell division</keyword>
<sequence length="113" mass="12652">MIHVFLDDYRRCPEGFVLALNATECNMLIDGEEIGILSLDFDLGLSELTGMEVARHIVETGRYPKEIYLHTSSPAGKMQMYKHLSEHAPADTILHFGPMADAAEALRSFGERQ</sequence>
<dbReference type="Pfam" id="PF20274">
    <property type="entry name" value="cREC_REC"/>
    <property type="match status" value="1"/>
</dbReference>
<protein>
    <submittedName>
        <fullName evidence="2">Cell division protein FtsJ</fullName>
    </submittedName>
</protein>
<feature type="domain" description="Cyclic-phosphate processing Receiver" evidence="1">
    <location>
        <begin position="2"/>
        <end position="85"/>
    </location>
</feature>
<dbReference type="AlphaFoldDB" id="A0A934J5I2"/>
<dbReference type="Proteomes" id="UP000640274">
    <property type="component" value="Unassembled WGS sequence"/>
</dbReference>
<evidence type="ECO:0000259" key="1">
    <source>
        <dbReference type="Pfam" id="PF20274"/>
    </source>
</evidence>